<evidence type="ECO:0000313" key="2">
    <source>
        <dbReference type="Proteomes" id="UP000266183"/>
    </source>
</evidence>
<dbReference type="EMBL" id="CP032382">
    <property type="protein sequence ID" value="AYB33330.1"/>
    <property type="molecule type" value="Genomic_DNA"/>
</dbReference>
<name>A0A385SUF9_9BACT</name>
<dbReference type="KEGG" id="chk:D4L85_23295"/>
<gene>
    <name evidence="1" type="ORF">D4L85_23295</name>
</gene>
<reference evidence="2" key="1">
    <citation type="submission" date="2018-09" db="EMBL/GenBank/DDBJ databases">
        <title>Chryseolinea sp. KIS68-18 isolated from soil.</title>
        <authorList>
            <person name="Weon H.-Y."/>
            <person name="Kwon S.-W."/>
            <person name="Lee S.A."/>
        </authorList>
    </citation>
    <scope>NUCLEOTIDE SEQUENCE [LARGE SCALE GENOMIC DNA]</scope>
    <source>
        <strain evidence="2">KIS68-18</strain>
    </source>
</reference>
<keyword evidence="2" id="KW-1185">Reference proteome</keyword>
<organism evidence="1 2">
    <name type="scientific">Chryseolinea soli</name>
    <dbReference type="NCBI Taxonomy" id="2321403"/>
    <lineage>
        <taxon>Bacteria</taxon>
        <taxon>Pseudomonadati</taxon>
        <taxon>Bacteroidota</taxon>
        <taxon>Cytophagia</taxon>
        <taxon>Cytophagales</taxon>
        <taxon>Fulvivirgaceae</taxon>
        <taxon>Chryseolinea</taxon>
    </lineage>
</organism>
<protein>
    <submittedName>
        <fullName evidence="1">Uncharacterized protein</fullName>
    </submittedName>
</protein>
<dbReference type="AlphaFoldDB" id="A0A385SUF9"/>
<accession>A0A385SUF9</accession>
<sequence>MQGNWTVSVKSKNASFPQRFVVLGASSGNGAHSGTPGTSVNVTGPQWSISIQNDPGTGWQASGTQLKFPHQVGSHYEFDIQSNDAGGDQDYDDLILTCSTPVSINEFLIYGNVRLYDGCIFNPCRRNPFVIDTYTGWRKALKNPRIAEWLSQYYAERKPPFIDDPNPPDPPYFKPLVFDLSGEAMKPKTVLKYARIATDEKKKETKAAKEGGSEFAATNFELIREASARSESTTAALDTIALIKDIERLYYPCHTGPGSNLTLTFEEYDRTSAELAGGAYTGTGNRRLLGDTITDQHGNYIFRFRFDMTFPGLEDAADIAAGENVDVVMFPDVIVKIVDYVPFQVRFESAPYYNIPNLKRIDLCLPESTVHVSSACFNGNLIGSLGNIFIGGNQNASGSTAPAATQRYQYGNFLESTGVITVNSPLAGFGIECAAWAGTIDIKGCMYDAAKSAADNKIKWYTIRVRRSGTIGWSYVTENYKHPKFSKRNLANYYGDDVGPFYPVVGGTLNGTVPSYINIQREIFVDGVDWEFSNLDRYMRLNTALYDIVVGIRTPGKTYVRVDGYDASGNHVPGATDLIALFIHNNGLEFELSDMVLNDPTIVNAGCGLFRLTDAQLKTPMLFSFRANDPYGFVDHYNLTMSRCPGTALDLNANIEGNFTITGSHTFPGGSNASNVHNACPGYKGTGDDYSTGNPVAVQVQPLAMGEGWIKTGEYFTIYSLALTANQRVTNGYNTGLSSTYPAYRQILMERLTP</sequence>
<proteinExistence type="predicted"/>
<dbReference type="Proteomes" id="UP000266183">
    <property type="component" value="Chromosome"/>
</dbReference>
<evidence type="ECO:0000313" key="1">
    <source>
        <dbReference type="EMBL" id="AYB33330.1"/>
    </source>
</evidence>